<dbReference type="SUPFAM" id="SSF101353">
    <property type="entry name" value="Putative anticodon-binding domain of alanyl-tRNA synthetase (AlaRS)"/>
    <property type="match status" value="1"/>
</dbReference>
<feature type="binding site" evidence="15">
    <location>
        <position position="745"/>
    </location>
    <ligand>
        <name>Zn(2+)</name>
        <dbReference type="ChEBI" id="CHEBI:29105"/>
    </ligand>
</feature>
<keyword evidence="5 15" id="KW-0436">Ligase</keyword>
<keyword evidence="7 15" id="KW-0547">Nucleotide-binding</keyword>
<dbReference type="GO" id="GO:0004813">
    <property type="term" value="F:alanine-tRNA ligase activity"/>
    <property type="evidence" value="ECO:0007669"/>
    <property type="project" value="UniProtKB-UniRule"/>
</dbReference>
<evidence type="ECO:0000256" key="4">
    <source>
        <dbReference type="ARBA" id="ARBA00022555"/>
    </source>
</evidence>
<dbReference type="GO" id="GO:0006412">
    <property type="term" value="P:translation"/>
    <property type="evidence" value="ECO:0007669"/>
    <property type="project" value="UniProtKB-KW"/>
</dbReference>
<evidence type="ECO:0000256" key="1">
    <source>
        <dbReference type="ARBA" id="ARBA00008429"/>
    </source>
</evidence>
<evidence type="ECO:0000259" key="16">
    <source>
        <dbReference type="PROSITE" id="PS50860"/>
    </source>
</evidence>
<gene>
    <name evidence="17" type="ORF">ABMA28_007521</name>
</gene>
<dbReference type="InterPro" id="IPR018163">
    <property type="entry name" value="Thr/Ala-tRNA-synth_IIc_edit"/>
</dbReference>
<comment type="function">
    <text evidence="15">Catalyzes the attachment of alanine to tRNA(Ala) in a two-step reaction: alanine is first activated by ATP to form Ala-AMP and then transferred to the acceptor end of tRNA(Ala). Also edits incorrectly charged tRNA(Ala) via its editing domain.</text>
</comment>
<dbReference type="EMBL" id="JBEDNZ010000020">
    <property type="protein sequence ID" value="KAL0819413.1"/>
    <property type="molecule type" value="Genomic_DNA"/>
</dbReference>
<evidence type="ECO:0000256" key="7">
    <source>
        <dbReference type="ARBA" id="ARBA00022741"/>
    </source>
</evidence>
<dbReference type="InterPro" id="IPR009000">
    <property type="entry name" value="Transl_B-barrel_sf"/>
</dbReference>
<dbReference type="PRINTS" id="PR00980">
    <property type="entry name" value="TRNASYNTHALA"/>
</dbReference>
<feature type="domain" description="Alanyl-transfer RNA synthetases family profile" evidence="16">
    <location>
        <begin position="21"/>
        <end position="784"/>
    </location>
</feature>
<comment type="cofactor">
    <cofactor evidence="15">
        <name>Zn(2+)</name>
        <dbReference type="ChEBI" id="CHEBI:29105"/>
    </cofactor>
    <text evidence="15">Binds 1 zinc ion per subunit.</text>
</comment>
<proteinExistence type="inferred from homology"/>
<keyword evidence="11 15" id="KW-0648">Protein biosynthesis</keyword>
<evidence type="ECO:0000256" key="13">
    <source>
        <dbReference type="ARBA" id="ARBA00032577"/>
    </source>
</evidence>
<dbReference type="SMART" id="SM00863">
    <property type="entry name" value="tRNA_SAD"/>
    <property type="match status" value="1"/>
</dbReference>
<organism evidence="17 18">
    <name type="scientific">Loxostege sticticalis</name>
    <name type="common">Beet webworm moth</name>
    <dbReference type="NCBI Taxonomy" id="481309"/>
    <lineage>
        <taxon>Eukaryota</taxon>
        <taxon>Metazoa</taxon>
        <taxon>Ecdysozoa</taxon>
        <taxon>Arthropoda</taxon>
        <taxon>Hexapoda</taxon>
        <taxon>Insecta</taxon>
        <taxon>Pterygota</taxon>
        <taxon>Neoptera</taxon>
        <taxon>Endopterygota</taxon>
        <taxon>Lepidoptera</taxon>
        <taxon>Glossata</taxon>
        <taxon>Ditrysia</taxon>
        <taxon>Pyraloidea</taxon>
        <taxon>Crambidae</taxon>
        <taxon>Pyraustinae</taxon>
        <taxon>Loxostege</taxon>
    </lineage>
</organism>
<keyword evidence="6 15" id="KW-0479">Metal-binding</keyword>
<evidence type="ECO:0000313" key="17">
    <source>
        <dbReference type="EMBL" id="KAL0819413.1"/>
    </source>
</evidence>
<dbReference type="Gene3D" id="3.30.980.10">
    <property type="entry name" value="Threonyl-trna Synthetase, Chain A, domain 2"/>
    <property type="match status" value="1"/>
</dbReference>
<comment type="similarity">
    <text evidence="1">Belongs to the class-II aminoacyl-tRNA synthetase family. Alax-L subfamily.</text>
</comment>
<dbReference type="InterPro" id="IPR045864">
    <property type="entry name" value="aa-tRNA-synth_II/BPL/LPL"/>
</dbReference>
<comment type="caution">
    <text evidence="17">The sequence shown here is derived from an EMBL/GenBank/DDBJ whole genome shotgun (WGS) entry which is preliminary data.</text>
</comment>
<dbReference type="CDD" id="cd00673">
    <property type="entry name" value="AlaRS_core"/>
    <property type="match status" value="1"/>
</dbReference>
<name>A0ABD0SK25_LOXSC</name>
<dbReference type="PANTHER" id="PTHR11777:SF39">
    <property type="entry name" value="ALANINE--TRNA LIGASE, MITOCHONDRIAL"/>
    <property type="match status" value="1"/>
</dbReference>
<feature type="binding site" evidence="15">
    <location>
        <position position="741"/>
    </location>
    <ligand>
        <name>Zn(2+)</name>
        <dbReference type="ChEBI" id="CHEBI:29105"/>
    </ligand>
</feature>
<dbReference type="GO" id="GO:0000049">
    <property type="term" value="F:tRNA binding"/>
    <property type="evidence" value="ECO:0007669"/>
    <property type="project" value="UniProtKB-KW"/>
</dbReference>
<dbReference type="FunFam" id="3.30.930.10:FF:000011">
    <property type="entry name" value="Alanine--tRNA ligase, cytoplasmic"/>
    <property type="match status" value="1"/>
</dbReference>
<dbReference type="Pfam" id="PF01411">
    <property type="entry name" value="tRNA-synt_2c"/>
    <property type="match status" value="2"/>
</dbReference>
<dbReference type="SUPFAM" id="SSF55681">
    <property type="entry name" value="Class II aaRS and biotin synthetases"/>
    <property type="match status" value="1"/>
</dbReference>
<reference evidence="17 18" key="1">
    <citation type="submission" date="2024-06" db="EMBL/GenBank/DDBJ databases">
        <title>A chromosome-level genome assembly of beet webworm, Loxostege sticticalis.</title>
        <authorList>
            <person name="Zhang Y."/>
        </authorList>
    </citation>
    <scope>NUCLEOTIDE SEQUENCE [LARGE SCALE GENOMIC DNA]</scope>
    <source>
        <strain evidence="17">AQ028</strain>
        <tissue evidence="17">Male pupae</tissue>
    </source>
</reference>
<evidence type="ECO:0000256" key="9">
    <source>
        <dbReference type="ARBA" id="ARBA00022840"/>
    </source>
</evidence>
<keyword evidence="10 15" id="KW-0694">RNA-binding</keyword>
<evidence type="ECO:0000256" key="14">
    <source>
        <dbReference type="ARBA" id="ARBA00048300"/>
    </source>
</evidence>
<evidence type="ECO:0000256" key="2">
    <source>
        <dbReference type="ARBA" id="ARBA00013168"/>
    </source>
</evidence>
<dbReference type="GO" id="GO:0008270">
    <property type="term" value="F:zinc ion binding"/>
    <property type="evidence" value="ECO:0007669"/>
    <property type="project" value="UniProtKB-UniRule"/>
</dbReference>
<evidence type="ECO:0000313" key="18">
    <source>
        <dbReference type="Proteomes" id="UP001549921"/>
    </source>
</evidence>
<evidence type="ECO:0000256" key="6">
    <source>
        <dbReference type="ARBA" id="ARBA00022723"/>
    </source>
</evidence>
<dbReference type="Gene3D" id="3.30.930.10">
    <property type="entry name" value="Bira Bifunctional Protein, Domain 2"/>
    <property type="match status" value="1"/>
</dbReference>
<accession>A0ABD0SK25</accession>
<dbReference type="Proteomes" id="UP001549921">
    <property type="component" value="Unassembled WGS sequence"/>
</dbReference>
<comment type="catalytic activity">
    <reaction evidence="14 15">
        <text>tRNA(Ala) + L-alanine + ATP = L-alanyl-tRNA(Ala) + AMP + diphosphate</text>
        <dbReference type="Rhea" id="RHEA:12540"/>
        <dbReference type="Rhea" id="RHEA-COMP:9657"/>
        <dbReference type="Rhea" id="RHEA-COMP:9923"/>
        <dbReference type="ChEBI" id="CHEBI:30616"/>
        <dbReference type="ChEBI" id="CHEBI:33019"/>
        <dbReference type="ChEBI" id="CHEBI:57972"/>
        <dbReference type="ChEBI" id="CHEBI:78442"/>
        <dbReference type="ChEBI" id="CHEBI:78497"/>
        <dbReference type="ChEBI" id="CHEBI:456215"/>
        <dbReference type="EC" id="6.1.1.7"/>
    </reaction>
</comment>
<dbReference type="AlphaFoldDB" id="A0ABD0SK25"/>
<dbReference type="PROSITE" id="PS50860">
    <property type="entry name" value="AA_TRNA_LIGASE_II_ALA"/>
    <property type="match status" value="1"/>
</dbReference>
<dbReference type="HAMAP" id="MF_00036_B">
    <property type="entry name" value="Ala_tRNA_synth_B"/>
    <property type="match status" value="1"/>
</dbReference>
<comment type="subunit">
    <text evidence="15">Monomer.</text>
</comment>
<dbReference type="InterPro" id="IPR023033">
    <property type="entry name" value="Ala_tRNA_ligase_euk/bac"/>
</dbReference>
<dbReference type="EC" id="6.1.1.7" evidence="2"/>
<feature type="binding site" evidence="15">
    <location>
        <position position="636"/>
    </location>
    <ligand>
        <name>Zn(2+)</name>
        <dbReference type="ChEBI" id="CHEBI:29105"/>
    </ligand>
</feature>
<sequence>MLRIPVRSRTIHQNIRLKSTNSSNFIRSTFIEYFVESHGHKHVKSSPVVPLCDSTVPFVNAGMNQFKGVFLGKVDPPCSRAVNSQKCVRVGGKHNDLDVVGSDGHHHTFFEMLGNWSFGDYYKKEACQMAWDLLLGPYRLKPENLVVTYFSGDVIIGLPEDRECRDIWRAIGVPESRLKALGAKDNFWEMGATGPCGPCTEIHHVNPDGSLTEIWNLVFIQCNREADGSVKALRRQHVDTGMGLERMAALLQGVPSNYDTDLFQPIIGAIQKHSKGVSPYTGKFDASATLDSAYRRLADHARMISVCLADGVFPASSLNLKQIMRKSFKISSDVFQNPQLLTHLYKEVANTLGSTYPELVAREKDARLIIEHEEQAYAKMRAGLVKKWKDLAKRYPEVEEMGDVEMAGFALGYKEFKEAMSKHKSSTVPGELVFKLYDTYGFQEDLIDRIATLNNLEIDRKGFWKLLSDHKSRHKAVFKEQTSNKGLLFDSAIEKIIQNGVKATNDQHKYDYAAVSNKIQFKPLKTKLVAILNQDCEWIDVLEPCEDRPYYLVAEDSNFYCEEGGQIADTGFINVSKNMTFKVDSVFKIRDFVFHKGFFKVNKAVESNYVNNESEVVLEIDAERRLNVMRNHTGVHLLNAAIRKVLPNSVVCPTGSSVTDRGLYLNLSVYGEKLSQKVVMDAQELIRESIKCNLPLETRIVDSLDVTREPDVVTIPGETYPEVGLRMVAVPPPPLLSKELCCGTHVPSTGFVEDFCVTLVKGAGGHTPTIHALTGERAKEVREIFCHAQKLEEVIELVDPDRRKEEVTNIRKQLSSLCGSGGAPYGEYAQCLGLLDNLQKREVNTNDLALQAVAETEVREAFEAAAAEGRRFVVHFLRCSYLMQGAGLARALSATPAPSPALLLGCAGGVIVAACRMPQDKVTDTFNAERWLRCILPVFHAGIKPGQSPLTYAEMTATKVSLINCEQLVQDAMRVAIKYAQAQLKHAHARARTDQHTQNRQQN</sequence>
<evidence type="ECO:0000256" key="3">
    <source>
        <dbReference type="ARBA" id="ARBA00017959"/>
    </source>
</evidence>
<protein>
    <recommendedName>
        <fullName evidence="3">Alanine--tRNA ligase</fullName>
        <ecNumber evidence="2">6.1.1.7</ecNumber>
    </recommendedName>
    <alternativeName>
        <fullName evidence="13">Alanyl-tRNA synthetase</fullName>
    </alternativeName>
</protein>
<keyword evidence="4 15" id="KW-0820">tRNA-binding</keyword>
<evidence type="ECO:0000256" key="12">
    <source>
        <dbReference type="ARBA" id="ARBA00023146"/>
    </source>
</evidence>
<dbReference type="InterPro" id="IPR018162">
    <property type="entry name" value="Ala-tRNA-ligase_IIc_anticod-bd"/>
</dbReference>
<dbReference type="NCBIfam" id="TIGR00344">
    <property type="entry name" value="alaS"/>
    <property type="match status" value="1"/>
</dbReference>
<comment type="domain">
    <text evidence="15">Consists of three domains; the N-terminal catalytic domain, the editing domain and the C-terminal C-Ala domain. The editing domain removes incorrectly charged amino acids, while the C-Ala domain, along with tRNA(Ala), serves as a bridge to cooperatively bring together the editing and aminoacylation centers thus stimulating deacylation of misacylated tRNAs.</text>
</comment>
<evidence type="ECO:0000256" key="8">
    <source>
        <dbReference type="ARBA" id="ARBA00022833"/>
    </source>
</evidence>
<evidence type="ECO:0000256" key="11">
    <source>
        <dbReference type="ARBA" id="ARBA00022917"/>
    </source>
</evidence>
<evidence type="ECO:0000256" key="10">
    <source>
        <dbReference type="ARBA" id="ARBA00022884"/>
    </source>
</evidence>
<dbReference type="SUPFAM" id="SSF55186">
    <property type="entry name" value="ThrRS/AlaRS common domain"/>
    <property type="match status" value="1"/>
</dbReference>
<dbReference type="InterPro" id="IPR050058">
    <property type="entry name" value="Ala-tRNA_ligase"/>
</dbReference>
<dbReference type="Gene3D" id="2.40.30.130">
    <property type="match status" value="1"/>
</dbReference>
<keyword evidence="12 15" id="KW-0030">Aminoacyl-tRNA synthetase</keyword>
<dbReference type="PANTHER" id="PTHR11777">
    <property type="entry name" value="ALANYL-TRNA SYNTHETASE"/>
    <property type="match status" value="1"/>
</dbReference>
<dbReference type="Pfam" id="PF07973">
    <property type="entry name" value="tRNA_SAD"/>
    <property type="match status" value="1"/>
</dbReference>
<dbReference type="GO" id="GO:0005524">
    <property type="term" value="F:ATP binding"/>
    <property type="evidence" value="ECO:0007669"/>
    <property type="project" value="UniProtKB-UniRule"/>
</dbReference>
<feature type="binding site" evidence="15">
    <location>
        <position position="632"/>
    </location>
    <ligand>
        <name>Zn(2+)</name>
        <dbReference type="ChEBI" id="CHEBI:29105"/>
    </ligand>
</feature>
<dbReference type="SUPFAM" id="SSF50447">
    <property type="entry name" value="Translation proteins"/>
    <property type="match status" value="1"/>
</dbReference>
<dbReference type="InterPro" id="IPR002318">
    <property type="entry name" value="Ala-tRNA-lgiase_IIc"/>
</dbReference>
<dbReference type="InterPro" id="IPR018164">
    <property type="entry name" value="Ala-tRNA-synth_IIc_N"/>
</dbReference>
<keyword evidence="8 15" id="KW-0862">Zinc</keyword>
<dbReference type="InterPro" id="IPR012947">
    <property type="entry name" value="tRNA_SAD"/>
</dbReference>
<evidence type="ECO:0000256" key="5">
    <source>
        <dbReference type="ARBA" id="ARBA00022598"/>
    </source>
</evidence>
<keyword evidence="9 15" id="KW-0067">ATP-binding</keyword>
<evidence type="ECO:0000256" key="15">
    <source>
        <dbReference type="HAMAP-Rule" id="MF_03133"/>
    </source>
</evidence>
<dbReference type="InterPro" id="IPR018165">
    <property type="entry name" value="Ala-tRNA-synth_IIc_core"/>
</dbReference>